<comment type="caution">
    <text evidence="7">The sequence shown here is derived from an EMBL/GenBank/DDBJ whole genome shotgun (WGS) entry which is preliminary data.</text>
</comment>
<dbReference type="Proteomes" id="UP000326671">
    <property type="component" value="Unassembled WGS sequence"/>
</dbReference>
<keyword evidence="4" id="KW-0479">Metal-binding</keyword>
<name>A0A5J5HI68_9BACI</name>
<dbReference type="AlphaFoldDB" id="A0A5J5HI68"/>
<dbReference type="InterPro" id="IPR008949">
    <property type="entry name" value="Isoprenoid_synthase_dom_sf"/>
</dbReference>
<accession>A0A5J5HI68</accession>
<evidence type="ECO:0000256" key="2">
    <source>
        <dbReference type="ARBA" id="ARBA00006706"/>
    </source>
</evidence>
<dbReference type="SUPFAM" id="SSF48576">
    <property type="entry name" value="Terpenoid synthases"/>
    <property type="match status" value="1"/>
</dbReference>
<keyword evidence="3 6" id="KW-0808">Transferase</keyword>
<evidence type="ECO:0000256" key="1">
    <source>
        <dbReference type="ARBA" id="ARBA00001946"/>
    </source>
</evidence>
<gene>
    <name evidence="7" type="ORF">F4V44_18615</name>
</gene>
<reference evidence="7 8" key="1">
    <citation type="submission" date="2019-09" db="EMBL/GenBank/DDBJ databases">
        <title>Whole genome sequences of isolates from the Mars Exploration Rovers.</title>
        <authorList>
            <person name="Seuylemezian A."/>
            <person name="Vaishampayan P."/>
        </authorList>
    </citation>
    <scope>NUCLEOTIDE SEQUENCE [LARGE SCALE GENOMIC DNA]</scope>
    <source>
        <strain evidence="7 8">MER_TA_151</strain>
    </source>
</reference>
<dbReference type="GO" id="GO:0004659">
    <property type="term" value="F:prenyltransferase activity"/>
    <property type="evidence" value="ECO:0007669"/>
    <property type="project" value="InterPro"/>
</dbReference>
<sequence>MFSRIQGVKELNGSDSDKITMSLYNIVNEYIRQNELRDMVLQFVNYQSEKGFPFGELLVLHYHIFSGADTEEIYAIAAAVELLILSFDILDDFEDEDTKDKPWSTESKLALNATTALLFISIKVIKNTSFKNKNKILDILEDLALQSINGQHKDLLNICKTESEYIEMSIEKSGSLVALACLAGAVLARNDYPVEIDSYSKYIGLIGQINNDLMDIKNWNGKNDLLHKKYSLPIIFLLNCGDKEIQFIHNYYQNKVNKSEIIKNQELINQKLVETGAIIYTEVIKTIYQNKTMNEIQQLDIEQRYLEKLLKYIF</sequence>
<evidence type="ECO:0000313" key="7">
    <source>
        <dbReference type="EMBL" id="KAA9020506.1"/>
    </source>
</evidence>
<dbReference type="GO" id="GO:0008299">
    <property type="term" value="P:isoprenoid biosynthetic process"/>
    <property type="evidence" value="ECO:0007669"/>
    <property type="project" value="InterPro"/>
</dbReference>
<dbReference type="Gene3D" id="1.10.600.10">
    <property type="entry name" value="Farnesyl Diphosphate Synthase"/>
    <property type="match status" value="1"/>
</dbReference>
<dbReference type="OrthoDB" id="1792811at2"/>
<dbReference type="SFLD" id="SFLDG01211">
    <property type="entry name" value="Competence_Regulatory_Protein"/>
    <property type="match status" value="1"/>
</dbReference>
<dbReference type="InterPro" id="IPR000092">
    <property type="entry name" value="Polyprenyl_synt"/>
</dbReference>
<comment type="cofactor">
    <cofactor evidence="1">
        <name>Mg(2+)</name>
        <dbReference type="ChEBI" id="CHEBI:18420"/>
    </cofactor>
</comment>
<evidence type="ECO:0000256" key="3">
    <source>
        <dbReference type="ARBA" id="ARBA00022679"/>
    </source>
</evidence>
<dbReference type="CDD" id="cd00867">
    <property type="entry name" value="Trans_IPPS"/>
    <property type="match status" value="1"/>
</dbReference>
<evidence type="ECO:0000256" key="4">
    <source>
        <dbReference type="ARBA" id="ARBA00022723"/>
    </source>
</evidence>
<protein>
    <submittedName>
        <fullName evidence="7">Transcriptional regulator</fullName>
    </submittedName>
</protein>
<evidence type="ECO:0000313" key="8">
    <source>
        <dbReference type="Proteomes" id="UP000326671"/>
    </source>
</evidence>
<dbReference type="Pfam" id="PF00348">
    <property type="entry name" value="polyprenyl_synt"/>
    <property type="match status" value="1"/>
</dbReference>
<keyword evidence="5" id="KW-0460">Magnesium</keyword>
<dbReference type="EMBL" id="VYKL01000029">
    <property type="protein sequence ID" value="KAA9020506.1"/>
    <property type="molecule type" value="Genomic_DNA"/>
</dbReference>
<dbReference type="PANTHER" id="PTHR12001">
    <property type="entry name" value="GERANYLGERANYL PYROPHOSPHATE SYNTHASE"/>
    <property type="match status" value="1"/>
</dbReference>
<proteinExistence type="inferred from homology"/>
<dbReference type="InterPro" id="IPR033965">
    <property type="entry name" value="ComQ"/>
</dbReference>
<keyword evidence="8" id="KW-1185">Reference proteome</keyword>
<dbReference type="SFLD" id="SFLDS00005">
    <property type="entry name" value="Isoprenoid_Synthase_Type_I"/>
    <property type="match status" value="1"/>
</dbReference>
<comment type="similarity">
    <text evidence="2 6">Belongs to the FPP/GGPP synthase family.</text>
</comment>
<evidence type="ECO:0000256" key="6">
    <source>
        <dbReference type="RuleBase" id="RU004466"/>
    </source>
</evidence>
<evidence type="ECO:0000256" key="5">
    <source>
        <dbReference type="ARBA" id="ARBA00022842"/>
    </source>
</evidence>
<dbReference type="GO" id="GO:0046872">
    <property type="term" value="F:metal ion binding"/>
    <property type="evidence" value="ECO:0007669"/>
    <property type="project" value="UniProtKB-KW"/>
</dbReference>
<organism evidence="7 8">
    <name type="scientific">Niallia endozanthoxylica</name>
    <dbReference type="NCBI Taxonomy" id="2036016"/>
    <lineage>
        <taxon>Bacteria</taxon>
        <taxon>Bacillati</taxon>
        <taxon>Bacillota</taxon>
        <taxon>Bacilli</taxon>
        <taxon>Bacillales</taxon>
        <taxon>Bacillaceae</taxon>
        <taxon>Niallia</taxon>
    </lineage>
</organism>
<dbReference type="PANTHER" id="PTHR12001:SF69">
    <property type="entry name" value="ALL TRANS-POLYPRENYL-DIPHOSPHATE SYNTHASE PDSS1"/>
    <property type="match status" value="1"/>
</dbReference>